<reference evidence="2" key="1">
    <citation type="submission" date="2023-07" db="EMBL/GenBank/DDBJ databases">
        <title>Chromosome-level genome assembly of Artemia franciscana.</title>
        <authorList>
            <person name="Jo E."/>
        </authorList>
    </citation>
    <scope>NUCLEOTIDE SEQUENCE</scope>
    <source>
        <tissue evidence="2">Whole body</tissue>
    </source>
</reference>
<dbReference type="Pfam" id="PF00078">
    <property type="entry name" value="RVT_1"/>
    <property type="match status" value="1"/>
</dbReference>
<dbReference type="Proteomes" id="UP001187531">
    <property type="component" value="Unassembled WGS sequence"/>
</dbReference>
<dbReference type="Gene3D" id="3.30.420.10">
    <property type="entry name" value="Ribonuclease H-like superfamily/Ribonuclease H"/>
    <property type="match status" value="1"/>
</dbReference>
<dbReference type="GO" id="GO:0003676">
    <property type="term" value="F:nucleic acid binding"/>
    <property type="evidence" value="ECO:0007669"/>
    <property type="project" value="InterPro"/>
</dbReference>
<evidence type="ECO:0000259" key="1">
    <source>
        <dbReference type="Pfam" id="PF00078"/>
    </source>
</evidence>
<sequence length="280" mass="31348">MGSQTKLTTVLDDTLLTLMILQLTQQALQIKEVLNFTVKAEEIQLKEKQSCKVVYNITSDYSPEEIKSSCFHERGNQLEVLEVTRLKRKVANQMLENELNMAIQNLKTPSTPGIDNLDNLGLIKSPEKFRTRILMGAILSPLLFLTFISDLKTSTTIDIRSMFADDLLTCHKSSSIEEASNSAQITLQEICQYSKNNGVPLSTKKTKVTVFHRKRNTLANPEIRVSGKILEAATSAKNLGVHFDKRQGIEVKFEHVPSHCGIKRNEVADETAQQAADCKV</sequence>
<dbReference type="InterPro" id="IPR012337">
    <property type="entry name" value="RNaseH-like_sf"/>
</dbReference>
<keyword evidence="3" id="KW-1185">Reference proteome</keyword>
<organism evidence="2 3">
    <name type="scientific">Artemia franciscana</name>
    <name type="common">Brine shrimp</name>
    <name type="synonym">Artemia sanfranciscana</name>
    <dbReference type="NCBI Taxonomy" id="6661"/>
    <lineage>
        <taxon>Eukaryota</taxon>
        <taxon>Metazoa</taxon>
        <taxon>Ecdysozoa</taxon>
        <taxon>Arthropoda</taxon>
        <taxon>Crustacea</taxon>
        <taxon>Branchiopoda</taxon>
        <taxon>Anostraca</taxon>
        <taxon>Artemiidae</taxon>
        <taxon>Artemia</taxon>
    </lineage>
</organism>
<proteinExistence type="predicted"/>
<dbReference type="InterPro" id="IPR000477">
    <property type="entry name" value="RT_dom"/>
</dbReference>
<dbReference type="AlphaFoldDB" id="A0AA88IEJ9"/>
<protein>
    <recommendedName>
        <fullName evidence="1">Reverse transcriptase domain-containing protein</fullName>
    </recommendedName>
</protein>
<gene>
    <name evidence="2" type="ORF">QYM36_004307</name>
</gene>
<dbReference type="SUPFAM" id="SSF53098">
    <property type="entry name" value="Ribonuclease H-like"/>
    <property type="match status" value="1"/>
</dbReference>
<dbReference type="EMBL" id="JAVRJZ010000007">
    <property type="protein sequence ID" value="KAK2720382.1"/>
    <property type="molecule type" value="Genomic_DNA"/>
</dbReference>
<comment type="caution">
    <text evidence="2">The sequence shown here is derived from an EMBL/GenBank/DDBJ whole genome shotgun (WGS) entry which is preliminary data.</text>
</comment>
<evidence type="ECO:0000313" key="3">
    <source>
        <dbReference type="Proteomes" id="UP001187531"/>
    </source>
</evidence>
<feature type="domain" description="Reverse transcriptase" evidence="1">
    <location>
        <begin position="130"/>
        <end position="242"/>
    </location>
</feature>
<evidence type="ECO:0000313" key="2">
    <source>
        <dbReference type="EMBL" id="KAK2720382.1"/>
    </source>
</evidence>
<name>A0AA88IEJ9_ARTSF</name>
<dbReference type="InterPro" id="IPR036397">
    <property type="entry name" value="RNaseH_sf"/>
</dbReference>
<accession>A0AA88IEJ9</accession>